<dbReference type="OrthoDB" id="118234at2759"/>
<dbReference type="AlphaFoldDB" id="A0A2L2YCC3"/>
<feature type="compositionally biased region" description="Polar residues" evidence="7">
    <location>
        <begin position="87"/>
        <end position="102"/>
    </location>
</feature>
<evidence type="ECO:0000256" key="2">
    <source>
        <dbReference type="ARBA" id="ARBA00022553"/>
    </source>
</evidence>
<dbReference type="PANTHER" id="PTHR13428">
    <property type="entry name" value="INNER NUCLEAR MEMBRANE PROTEIN MAN1 LEM DOMAIN CONTAINING PROTEIN"/>
    <property type="match status" value="1"/>
</dbReference>
<dbReference type="InterPro" id="IPR011015">
    <property type="entry name" value="LEM/LEM-like_dom_sf"/>
</dbReference>
<evidence type="ECO:0000256" key="4">
    <source>
        <dbReference type="ARBA" id="ARBA00022989"/>
    </source>
</evidence>
<evidence type="ECO:0000313" key="10">
    <source>
        <dbReference type="EMBL" id="LAA04825.1"/>
    </source>
</evidence>
<dbReference type="SMART" id="SM00540">
    <property type="entry name" value="LEM"/>
    <property type="match status" value="1"/>
</dbReference>
<evidence type="ECO:0000256" key="8">
    <source>
        <dbReference type="SAM" id="Phobius"/>
    </source>
</evidence>
<keyword evidence="5 8" id="KW-0472">Membrane</keyword>
<dbReference type="GO" id="GO:0031490">
    <property type="term" value="F:chromatin DNA binding"/>
    <property type="evidence" value="ECO:0007669"/>
    <property type="project" value="TreeGrafter"/>
</dbReference>
<evidence type="ECO:0000256" key="7">
    <source>
        <dbReference type="SAM" id="MobiDB-lite"/>
    </source>
</evidence>
<keyword evidence="4 8" id="KW-1133">Transmembrane helix</keyword>
<dbReference type="Pfam" id="PF09402">
    <property type="entry name" value="MSC"/>
    <property type="match status" value="1"/>
</dbReference>
<keyword evidence="6" id="KW-0539">Nucleus</keyword>
<evidence type="ECO:0000256" key="3">
    <source>
        <dbReference type="ARBA" id="ARBA00022692"/>
    </source>
</evidence>
<comment type="subcellular location">
    <subcellularLocation>
        <location evidence="1">Nucleus inner membrane</location>
        <topology evidence="1">Multi-pass membrane protein</topology>
    </subcellularLocation>
</comment>
<evidence type="ECO:0000259" key="9">
    <source>
        <dbReference type="PROSITE" id="PS50954"/>
    </source>
</evidence>
<feature type="compositionally biased region" description="Low complexity" evidence="7">
    <location>
        <begin position="64"/>
        <end position="86"/>
    </location>
</feature>
<dbReference type="FunFam" id="1.10.720.40:FF:000001">
    <property type="entry name" value="LEM domain containing 2, isoform CRA_a"/>
    <property type="match status" value="1"/>
</dbReference>
<feature type="region of interest" description="Disordered" evidence="7">
    <location>
        <begin position="14"/>
        <end position="35"/>
    </location>
</feature>
<dbReference type="Gene3D" id="3.30.70.330">
    <property type="match status" value="1"/>
</dbReference>
<dbReference type="Gene3D" id="1.10.720.40">
    <property type="match status" value="1"/>
</dbReference>
<feature type="region of interest" description="Disordered" evidence="7">
    <location>
        <begin position="56"/>
        <end position="116"/>
    </location>
</feature>
<dbReference type="InterPro" id="IPR041885">
    <property type="entry name" value="MAN1_winged_helix_dom"/>
</dbReference>
<dbReference type="PANTHER" id="PTHR13428:SF12">
    <property type="entry name" value="INNER NUCLEAR MEMBRANE PROTEIN MAN1"/>
    <property type="match status" value="1"/>
</dbReference>
<keyword evidence="3 8" id="KW-0812">Transmembrane</keyword>
<proteinExistence type="evidence at transcript level"/>
<dbReference type="Gene3D" id="1.10.10.1180">
    <property type="entry name" value="MAN1, winged-helix domain"/>
    <property type="match status" value="1"/>
</dbReference>
<dbReference type="InterPro" id="IPR034394">
    <property type="entry name" value="Man1_RRM"/>
</dbReference>
<dbReference type="GO" id="GO:0006998">
    <property type="term" value="P:nuclear envelope organization"/>
    <property type="evidence" value="ECO:0007669"/>
    <property type="project" value="TreeGrafter"/>
</dbReference>
<dbReference type="CDD" id="cd12934">
    <property type="entry name" value="LEM"/>
    <property type="match status" value="1"/>
</dbReference>
<name>A0A2L2YCC3_PARTP</name>
<evidence type="ECO:0000256" key="1">
    <source>
        <dbReference type="ARBA" id="ARBA00004473"/>
    </source>
</evidence>
<dbReference type="GO" id="GO:0005637">
    <property type="term" value="C:nuclear inner membrane"/>
    <property type="evidence" value="ECO:0007669"/>
    <property type="project" value="UniProtKB-SubCell"/>
</dbReference>
<dbReference type="InterPro" id="IPR035979">
    <property type="entry name" value="RBD_domain_sf"/>
</dbReference>
<dbReference type="SUPFAM" id="SSF54928">
    <property type="entry name" value="RNA-binding domain, RBD"/>
    <property type="match status" value="1"/>
</dbReference>
<sequence length="697" mass="80015">MANRLTDDELRESLKEYGEDVGPITPTTRSTWERRLNNFRKSKGLNRKSTLNAFSSDDSEIENSTSSTRRSKRTSLNSSYSPSASSFDDNTFKKPTSPSFTVQGRHLEKPNHLKNQNFLSKLNKNVARSTFDVETSDSDFDSDFSPLFKTSRRTRKKSSRNSTTTDFKDASPSRNSQMPVNSFRGKPPLDSTWQPSSSESRFHHYNSTVNRLKPDHIVGQSYHTNGYLSNTLTNGELNEERVEEGSSTNYSHCISWFILFGAATFFIVIGILYVMELQKNTHLAGKSNSKFCEKMNEEDCENLILLSRELHQLLTTNAGIYDCATDEENLTREMTIPDARIAMKDYFNHETKYEGDKFEFLFTKSVLLLIRFPEMGIKSYPVYEEEKKGVLSLQVNETIPFSALEAIQGSKSLMCRIRLSLKWTLTKIILLCGVGVLLSICFFVTKLWKKRKEDQEKMFYEMVEKVIDILQETSEWSVSSEPYKAVVKVRDAVIPAKERRGKLWLWDRVVAFIEENESRVSVEYRTINGEDFKVWKWQPFTTTENEGGKQGKVWQGQAFSSLGKGRNTMYSLSPCLKIRNMFDSEVEYEESWQTSIQDAILEKCEGNDGIRHIAIDTSNNEGCVYMLCSSSETAGKAFNDLHGWWFDGKLVTVKYIPYKRYLERFPESEHCTASLKPSNNKRLSLSTPFFSSALERS</sequence>
<dbReference type="InterPro" id="IPR052277">
    <property type="entry name" value="INM_ESCRT-Associated"/>
</dbReference>
<protein>
    <submittedName>
        <fullName evidence="10">Inner nuclear membrane protein Man1</fullName>
    </submittedName>
</protein>
<dbReference type="GO" id="GO:0030514">
    <property type="term" value="P:negative regulation of BMP signaling pathway"/>
    <property type="evidence" value="ECO:0007669"/>
    <property type="project" value="TreeGrafter"/>
</dbReference>
<evidence type="ECO:0000256" key="6">
    <source>
        <dbReference type="ARBA" id="ARBA00023242"/>
    </source>
</evidence>
<dbReference type="FunFam" id="3.30.70.330:FF:000176">
    <property type="entry name" value="Inner nuclear membrane protein Man1"/>
    <property type="match status" value="1"/>
</dbReference>
<evidence type="ECO:0000256" key="5">
    <source>
        <dbReference type="ARBA" id="ARBA00023136"/>
    </source>
</evidence>
<keyword evidence="2" id="KW-0597">Phosphoprotein</keyword>
<feature type="transmembrane region" description="Helical" evidence="8">
    <location>
        <begin position="428"/>
        <end position="448"/>
    </location>
</feature>
<dbReference type="PROSITE" id="PS50954">
    <property type="entry name" value="LEM"/>
    <property type="match status" value="1"/>
</dbReference>
<dbReference type="CDD" id="cd12286">
    <property type="entry name" value="RRM_Man1"/>
    <property type="match status" value="1"/>
</dbReference>
<dbReference type="InterPro" id="IPR018996">
    <property type="entry name" value="Man1/Src1-like_C"/>
</dbReference>
<dbReference type="Pfam" id="PF03020">
    <property type="entry name" value="LEM"/>
    <property type="match status" value="1"/>
</dbReference>
<dbReference type="InterPro" id="IPR003887">
    <property type="entry name" value="LEM_dom"/>
</dbReference>
<organism evidence="10">
    <name type="scientific">Parasteatoda tepidariorum</name>
    <name type="common">Common house spider</name>
    <name type="synonym">Achaearanea tepidariorum</name>
    <dbReference type="NCBI Taxonomy" id="114398"/>
    <lineage>
        <taxon>Eukaryota</taxon>
        <taxon>Metazoa</taxon>
        <taxon>Ecdysozoa</taxon>
        <taxon>Arthropoda</taxon>
        <taxon>Chelicerata</taxon>
        <taxon>Arachnida</taxon>
        <taxon>Araneae</taxon>
        <taxon>Araneomorphae</taxon>
        <taxon>Entelegynae</taxon>
        <taxon>Araneoidea</taxon>
        <taxon>Theridiidae</taxon>
        <taxon>Parasteatoda</taxon>
    </lineage>
</organism>
<feature type="domain" description="LEM" evidence="9">
    <location>
        <begin position="1"/>
        <end position="43"/>
    </location>
</feature>
<dbReference type="EMBL" id="IAAA01015209">
    <property type="protein sequence ID" value="LAA04825.1"/>
    <property type="molecule type" value="mRNA"/>
</dbReference>
<dbReference type="SUPFAM" id="SSF63451">
    <property type="entry name" value="LEM domain"/>
    <property type="match status" value="1"/>
</dbReference>
<reference evidence="10" key="1">
    <citation type="journal article" date="2016" name="Mol. Ecol. Resour.">
        <title>Evaluation of the impact of RNA preservation methods of spiders for de novo transcriptome assembly.</title>
        <authorList>
            <person name="Kono N."/>
            <person name="Nakamura H."/>
            <person name="Ito Y."/>
            <person name="Tomita M."/>
            <person name="Arakawa K."/>
        </authorList>
    </citation>
    <scope>NUCLEOTIDE SEQUENCE</scope>
    <source>
        <tissue evidence="10">Whole body</tissue>
    </source>
</reference>
<feature type="region of interest" description="Disordered" evidence="7">
    <location>
        <begin position="151"/>
        <end position="197"/>
    </location>
</feature>
<dbReference type="InterPro" id="IPR012677">
    <property type="entry name" value="Nucleotide-bd_a/b_plait_sf"/>
</dbReference>
<feature type="transmembrane region" description="Helical" evidence="8">
    <location>
        <begin position="254"/>
        <end position="274"/>
    </location>
</feature>
<accession>A0A2L2YCC3</accession>